<dbReference type="Proteomes" id="UP000004994">
    <property type="component" value="Chromosome 6"/>
</dbReference>
<dbReference type="InterPro" id="IPR001380">
    <property type="entry name" value="Ribosomal_eL13"/>
</dbReference>
<evidence type="ECO:0000256" key="1">
    <source>
        <dbReference type="ARBA" id="ARBA00005640"/>
    </source>
</evidence>
<organism evidence="4">
    <name type="scientific">Solanum lycopersicum</name>
    <name type="common">Tomato</name>
    <name type="synonym">Lycopersicon esculentum</name>
    <dbReference type="NCBI Taxonomy" id="4081"/>
    <lineage>
        <taxon>Eukaryota</taxon>
        <taxon>Viridiplantae</taxon>
        <taxon>Streptophyta</taxon>
        <taxon>Embryophyta</taxon>
        <taxon>Tracheophyta</taxon>
        <taxon>Spermatophyta</taxon>
        <taxon>Magnoliopsida</taxon>
        <taxon>eudicotyledons</taxon>
        <taxon>Gunneridae</taxon>
        <taxon>Pentapetalae</taxon>
        <taxon>asterids</taxon>
        <taxon>lamiids</taxon>
        <taxon>Solanales</taxon>
        <taxon>Solanaceae</taxon>
        <taxon>Solanoideae</taxon>
        <taxon>Solaneae</taxon>
        <taxon>Solanum</taxon>
        <taxon>Solanum subgen. Lycopersicon</taxon>
    </lineage>
</organism>
<comment type="similarity">
    <text evidence="1">Belongs to the eukaryotic ribosomal protein eL13 family.</text>
</comment>
<dbReference type="PANTHER" id="PTHR11722">
    <property type="entry name" value="60S RIBOSOMAL PROTEIN L13"/>
    <property type="match status" value="1"/>
</dbReference>
<dbReference type="PANTHER" id="PTHR11722:SF0">
    <property type="entry name" value="LARGE RIBOSOMAL SUBUNIT PROTEIN EL13"/>
    <property type="match status" value="1"/>
</dbReference>
<evidence type="ECO:0000256" key="2">
    <source>
        <dbReference type="ARBA" id="ARBA00022980"/>
    </source>
</evidence>
<dbReference type="InParanoid" id="A0A3Q7HV98"/>
<evidence type="ECO:0000313" key="5">
    <source>
        <dbReference type="Proteomes" id="UP000004994"/>
    </source>
</evidence>
<reference evidence="4" key="2">
    <citation type="submission" date="2019-01" db="UniProtKB">
        <authorList>
            <consortium name="EnsemblPlants"/>
        </authorList>
    </citation>
    <scope>IDENTIFICATION</scope>
    <source>
        <strain evidence="4">cv. Heinz 1706</strain>
    </source>
</reference>
<dbReference type="AlphaFoldDB" id="A0A3Q7HV98"/>
<keyword evidence="5" id="KW-1185">Reference proteome</keyword>
<dbReference type="GO" id="GO:0003735">
    <property type="term" value="F:structural constituent of ribosome"/>
    <property type="evidence" value="ECO:0000318"/>
    <property type="project" value="GO_Central"/>
</dbReference>
<dbReference type="GO" id="GO:0006412">
    <property type="term" value="P:translation"/>
    <property type="evidence" value="ECO:0007669"/>
    <property type="project" value="InterPro"/>
</dbReference>
<dbReference type="STRING" id="4081.A0A3Q7HV98"/>
<proteinExistence type="inferred from homology"/>
<evidence type="ECO:0000256" key="3">
    <source>
        <dbReference type="ARBA" id="ARBA00023274"/>
    </source>
</evidence>
<dbReference type="Pfam" id="PF01294">
    <property type="entry name" value="Ribosomal_L13e"/>
    <property type="match status" value="1"/>
</dbReference>
<protein>
    <submittedName>
        <fullName evidence="4">Uncharacterized protein</fullName>
    </submittedName>
</protein>
<dbReference type="EnsemblPlants" id="Solyc06g072900.3.1">
    <property type="protein sequence ID" value="Solyc06g072900.3.1"/>
    <property type="gene ID" value="Solyc06g072900.3"/>
</dbReference>
<dbReference type="PaxDb" id="4081-Solyc06g072900.2.1"/>
<dbReference type="GO" id="GO:0003723">
    <property type="term" value="F:RNA binding"/>
    <property type="evidence" value="ECO:0000318"/>
    <property type="project" value="GO_Central"/>
</dbReference>
<keyword evidence="2" id="KW-0689">Ribosomal protein</keyword>
<sequence length="152" mass="17429">MKHNNVIPNGHFKKQTDIRVKTWFNQTAHKQMRRIARQEMAVKIPQQLLELSTLLSMTLKYNMKVRSGRGFFSRNFRNRSPEELQADVGECAPEELATATQVDAYMPVVRDKPSVDLVKVTEDMKSFNAYTSGTDECALRAIPSNCKSFLLF</sequence>
<keyword evidence="3" id="KW-0687">Ribonucleoprotein</keyword>
<name>A0A3Q7HV98_SOLLC</name>
<dbReference type="Gramene" id="Solyc06g072900.3.1">
    <property type="protein sequence ID" value="Solyc06g072900.3.1"/>
    <property type="gene ID" value="Solyc06g072900.3"/>
</dbReference>
<dbReference type="GO" id="GO:0022625">
    <property type="term" value="C:cytosolic large ribosomal subunit"/>
    <property type="evidence" value="ECO:0000318"/>
    <property type="project" value="GO_Central"/>
</dbReference>
<accession>A0A3Q7HV98</accession>
<reference evidence="4" key="1">
    <citation type="journal article" date="2012" name="Nature">
        <title>The tomato genome sequence provides insights into fleshy fruit evolution.</title>
        <authorList>
            <consortium name="Tomato Genome Consortium"/>
        </authorList>
    </citation>
    <scope>NUCLEOTIDE SEQUENCE [LARGE SCALE GENOMIC DNA]</scope>
    <source>
        <strain evidence="4">cv. Heinz 1706</strain>
    </source>
</reference>
<evidence type="ECO:0000313" key="4">
    <source>
        <dbReference type="EnsemblPlants" id="Solyc06g072900.3.1"/>
    </source>
</evidence>